<keyword evidence="6 7" id="KW-0472">Membrane</keyword>
<comment type="subcellular location">
    <subcellularLocation>
        <location evidence="1">Endoplasmic reticulum membrane</location>
        <topology evidence="1">Multi-pass membrane protein</topology>
    </subcellularLocation>
</comment>
<evidence type="ECO:0000256" key="5">
    <source>
        <dbReference type="ARBA" id="ARBA00022989"/>
    </source>
</evidence>
<keyword evidence="3 7" id="KW-0812">Transmembrane</keyword>
<dbReference type="GO" id="GO:0016192">
    <property type="term" value="P:vesicle-mediated transport"/>
    <property type="evidence" value="ECO:0007669"/>
    <property type="project" value="TreeGrafter"/>
</dbReference>
<gene>
    <name evidence="8" type="ORF">CBR_g39926</name>
</gene>
<dbReference type="Gramene" id="GBG63922">
    <property type="protein sequence ID" value="GBG63922"/>
    <property type="gene ID" value="CBR_g39926"/>
</dbReference>
<dbReference type="AlphaFoldDB" id="A0A388K1I9"/>
<keyword evidence="4" id="KW-0256">Endoplasmic reticulum</keyword>
<evidence type="ECO:0000256" key="6">
    <source>
        <dbReference type="ARBA" id="ARBA00023136"/>
    </source>
</evidence>
<evidence type="ECO:0000256" key="7">
    <source>
        <dbReference type="SAM" id="Phobius"/>
    </source>
</evidence>
<accession>A0A388K1I9</accession>
<feature type="transmembrane region" description="Helical" evidence="7">
    <location>
        <begin position="39"/>
        <end position="61"/>
    </location>
</feature>
<comment type="similarity">
    <text evidence="2">Belongs to the jagunal family.</text>
</comment>
<evidence type="ECO:0000256" key="1">
    <source>
        <dbReference type="ARBA" id="ARBA00004477"/>
    </source>
</evidence>
<evidence type="ECO:0000256" key="2">
    <source>
        <dbReference type="ARBA" id="ARBA00008462"/>
    </source>
</evidence>
<sequence>MRQRQVRPDGTDGSDHEFRMVVDDRYKLAAAGKLRLRKVIVCQSFFYGLKGIWTALCMQSNKSGMADVKLPAAMVEDKLPLSQLVAVFVGAAALLIGTSGIRSSSRIALRLYMLMTCIAVVCSGITVKEGKYAGLEDPIKIIAMESSDSRRWAAVLIFVDALLEAFGMIVQISGIFVTFSLCTNLAPSRSK</sequence>
<comment type="caution">
    <text evidence="8">The sequence shown here is derived from an EMBL/GenBank/DDBJ whole genome shotgun (WGS) entry which is preliminary data.</text>
</comment>
<dbReference type="PANTHER" id="PTHR20955:SF1">
    <property type="entry name" value="PROTEIN JAGUNAL HOMOLOG 1"/>
    <property type="match status" value="1"/>
</dbReference>
<feature type="transmembrane region" description="Helical" evidence="7">
    <location>
        <begin position="81"/>
        <end position="101"/>
    </location>
</feature>
<dbReference type="EMBL" id="BFEA01000044">
    <property type="protein sequence ID" value="GBG63922.1"/>
    <property type="molecule type" value="Genomic_DNA"/>
</dbReference>
<dbReference type="GO" id="GO:0005789">
    <property type="term" value="C:endoplasmic reticulum membrane"/>
    <property type="evidence" value="ECO:0007669"/>
    <property type="project" value="UniProtKB-SubCell"/>
</dbReference>
<protein>
    <submittedName>
        <fullName evidence="8">Uncharacterized protein</fullName>
    </submittedName>
</protein>
<keyword evidence="9" id="KW-1185">Reference proteome</keyword>
<evidence type="ECO:0000256" key="3">
    <source>
        <dbReference type="ARBA" id="ARBA00022692"/>
    </source>
</evidence>
<dbReference type="PANTHER" id="PTHR20955">
    <property type="entry name" value="PROTEIN JAGUNAL HOMOLOG 1"/>
    <property type="match status" value="1"/>
</dbReference>
<reference evidence="8 9" key="1">
    <citation type="journal article" date="2018" name="Cell">
        <title>The Chara Genome: Secondary Complexity and Implications for Plant Terrestrialization.</title>
        <authorList>
            <person name="Nishiyama T."/>
            <person name="Sakayama H."/>
            <person name="Vries J.D."/>
            <person name="Buschmann H."/>
            <person name="Saint-Marcoux D."/>
            <person name="Ullrich K.K."/>
            <person name="Haas F.B."/>
            <person name="Vanderstraeten L."/>
            <person name="Becker D."/>
            <person name="Lang D."/>
            <person name="Vosolsobe S."/>
            <person name="Rombauts S."/>
            <person name="Wilhelmsson P.K.I."/>
            <person name="Janitza P."/>
            <person name="Kern R."/>
            <person name="Heyl A."/>
            <person name="Rumpler F."/>
            <person name="Villalobos L.I.A.C."/>
            <person name="Clay J.M."/>
            <person name="Skokan R."/>
            <person name="Toyoda A."/>
            <person name="Suzuki Y."/>
            <person name="Kagoshima H."/>
            <person name="Schijlen E."/>
            <person name="Tajeshwar N."/>
            <person name="Catarino B."/>
            <person name="Hetherington A.J."/>
            <person name="Saltykova A."/>
            <person name="Bonnot C."/>
            <person name="Breuninger H."/>
            <person name="Symeonidi A."/>
            <person name="Radhakrishnan G.V."/>
            <person name="Van Nieuwerburgh F."/>
            <person name="Deforce D."/>
            <person name="Chang C."/>
            <person name="Karol K.G."/>
            <person name="Hedrich R."/>
            <person name="Ulvskov P."/>
            <person name="Glockner G."/>
            <person name="Delwiche C.F."/>
            <person name="Petrasek J."/>
            <person name="Van de Peer Y."/>
            <person name="Friml J."/>
            <person name="Beilby M."/>
            <person name="Dolan L."/>
            <person name="Kohara Y."/>
            <person name="Sugano S."/>
            <person name="Fujiyama A."/>
            <person name="Delaux P.-M."/>
            <person name="Quint M."/>
            <person name="TheiBen G."/>
            <person name="Hagemann M."/>
            <person name="Harholt J."/>
            <person name="Dunand C."/>
            <person name="Zachgo S."/>
            <person name="Langdale J."/>
            <person name="Maumus F."/>
            <person name="Straeten D.V.D."/>
            <person name="Gould S.B."/>
            <person name="Rensing S.A."/>
        </authorList>
    </citation>
    <scope>NUCLEOTIDE SEQUENCE [LARGE SCALE GENOMIC DNA]</scope>
    <source>
        <strain evidence="8 9">S276</strain>
    </source>
</reference>
<feature type="transmembrane region" description="Helical" evidence="7">
    <location>
        <begin position="108"/>
        <end position="127"/>
    </location>
</feature>
<proteinExistence type="inferred from homology"/>
<name>A0A388K1I9_CHABU</name>
<evidence type="ECO:0000313" key="8">
    <source>
        <dbReference type="EMBL" id="GBG63922.1"/>
    </source>
</evidence>
<evidence type="ECO:0000313" key="9">
    <source>
        <dbReference type="Proteomes" id="UP000265515"/>
    </source>
</evidence>
<dbReference type="InterPro" id="IPR009787">
    <property type="entry name" value="Jagunal"/>
</dbReference>
<organism evidence="8 9">
    <name type="scientific">Chara braunii</name>
    <name type="common">Braun's stonewort</name>
    <dbReference type="NCBI Taxonomy" id="69332"/>
    <lineage>
        <taxon>Eukaryota</taxon>
        <taxon>Viridiplantae</taxon>
        <taxon>Streptophyta</taxon>
        <taxon>Charophyceae</taxon>
        <taxon>Charales</taxon>
        <taxon>Characeae</taxon>
        <taxon>Chara</taxon>
    </lineage>
</organism>
<feature type="transmembrane region" description="Helical" evidence="7">
    <location>
        <begin position="152"/>
        <end position="182"/>
    </location>
</feature>
<dbReference type="Proteomes" id="UP000265515">
    <property type="component" value="Unassembled WGS sequence"/>
</dbReference>
<keyword evidence="5 7" id="KW-1133">Transmembrane helix</keyword>
<dbReference type="GO" id="GO:0007029">
    <property type="term" value="P:endoplasmic reticulum organization"/>
    <property type="evidence" value="ECO:0007669"/>
    <property type="project" value="InterPro"/>
</dbReference>
<dbReference type="Pfam" id="PF07086">
    <property type="entry name" value="Jagunal"/>
    <property type="match status" value="1"/>
</dbReference>
<dbReference type="OrthoDB" id="1915239at2759"/>
<evidence type="ECO:0000256" key="4">
    <source>
        <dbReference type="ARBA" id="ARBA00022824"/>
    </source>
</evidence>